<dbReference type="Proteomes" id="UP000007800">
    <property type="component" value="Unassembled WGS sequence"/>
</dbReference>
<dbReference type="AlphaFoldDB" id="C5K7X4"/>
<organism evidence="3">
    <name type="scientific">Perkinsus marinus (strain ATCC 50983 / TXsc)</name>
    <dbReference type="NCBI Taxonomy" id="423536"/>
    <lineage>
        <taxon>Eukaryota</taxon>
        <taxon>Sar</taxon>
        <taxon>Alveolata</taxon>
        <taxon>Perkinsozoa</taxon>
        <taxon>Perkinsea</taxon>
        <taxon>Perkinsida</taxon>
        <taxon>Perkinsidae</taxon>
        <taxon>Perkinsus</taxon>
    </lineage>
</organism>
<gene>
    <name evidence="2" type="ORF">Pmar_PMAR012642</name>
</gene>
<keyword evidence="3" id="KW-1185">Reference proteome</keyword>
<dbReference type="InterPro" id="IPR000719">
    <property type="entry name" value="Prot_kinase_dom"/>
</dbReference>
<accession>C5K7X4</accession>
<dbReference type="Pfam" id="PF00069">
    <property type="entry name" value="Pkinase"/>
    <property type="match status" value="1"/>
</dbReference>
<evidence type="ECO:0000313" key="3">
    <source>
        <dbReference type="Proteomes" id="UP000007800"/>
    </source>
</evidence>
<dbReference type="SUPFAM" id="SSF56112">
    <property type="entry name" value="Protein kinase-like (PK-like)"/>
    <property type="match status" value="1"/>
</dbReference>
<proteinExistence type="predicted"/>
<dbReference type="GO" id="GO:0004672">
    <property type="term" value="F:protein kinase activity"/>
    <property type="evidence" value="ECO:0007669"/>
    <property type="project" value="InterPro"/>
</dbReference>
<dbReference type="Gene3D" id="1.10.510.10">
    <property type="entry name" value="Transferase(Phosphotransferase) domain 1"/>
    <property type="match status" value="1"/>
</dbReference>
<protein>
    <recommendedName>
        <fullName evidence="1">Protein kinase domain-containing protein</fullName>
    </recommendedName>
</protein>
<evidence type="ECO:0000259" key="1">
    <source>
        <dbReference type="PROSITE" id="PS50011"/>
    </source>
</evidence>
<evidence type="ECO:0000313" key="2">
    <source>
        <dbReference type="EMBL" id="EER19659.1"/>
    </source>
</evidence>
<dbReference type="RefSeq" id="XP_002787863.1">
    <property type="nucleotide sequence ID" value="XM_002787817.1"/>
</dbReference>
<dbReference type="EMBL" id="GG671079">
    <property type="protein sequence ID" value="EER19659.1"/>
    <property type="molecule type" value="Genomic_DNA"/>
</dbReference>
<dbReference type="InterPro" id="IPR011009">
    <property type="entry name" value="Kinase-like_dom_sf"/>
</dbReference>
<dbReference type="GeneID" id="9057650"/>
<dbReference type="GO" id="GO:0005524">
    <property type="term" value="F:ATP binding"/>
    <property type="evidence" value="ECO:0007669"/>
    <property type="project" value="InterPro"/>
</dbReference>
<sequence>MVKLRSAAVRRHARQELAVLFGLIKGQEDGNDDGGSSVINLVGAFDWFLSPSQQELGIVMERCDFCLDDFICVINAVSDRLSRDESLRNSVNSAVDGKMKTNGQVHCDVKLDNLLYHSASGSWKLCDFGSSRTVPALGEALKSTDRLVGTLWTAAPEVIRYG</sequence>
<dbReference type="InParanoid" id="C5K7X4"/>
<name>C5K7X4_PERM5</name>
<reference evidence="2 3" key="1">
    <citation type="submission" date="2008-07" db="EMBL/GenBank/DDBJ databases">
        <authorList>
            <person name="El-Sayed N."/>
            <person name="Caler E."/>
            <person name="Inman J."/>
            <person name="Amedeo P."/>
            <person name="Hass B."/>
            <person name="Wortman J."/>
        </authorList>
    </citation>
    <scope>NUCLEOTIDE SEQUENCE [LARGE SCALE GENOMIC DNA]</scope>
    <source>
        <strain evidence="3">ATCC 50983 / TXsc</strain>
    </source>
</reference>
<feature type="domain" description="Protein kinase" evidence="1">
    <location>
        <begin position="1"/>
        <end position="162"/>
    </location>
</feature>
<dbReference type="PROSITE" id="PS50011">
    <property type="entry name" value="PROTEIN_KINASE_DOM"/>
    <property type="match status" value="1"/>
</dbReference>